<dbReference type="Proteomes" id="UP000196102">
    <property type="component" value="Unassembled WGS sequence"/>
</dbReference>
<gene>
    <name evidence="2" type="ORF">A9Q93_04465</name>
</gene>
<evidence type="ECO:0008006" key="4">
    <source>
        <dbReference type="Google" id="ProtNLM"/>
    </source>
</evidence>
<dbReference type="EMBL" id="MAAX01000073">
    <property type="protein sequence ID" value="OUS18023.1"/>
    <property type="molecule type" value="Genomic_DNA"/>
</dbReference>
<dbReference type="RefSeq" id="WP_303686184.1">
    <property type="nucleotide sequence ID" value="NZ_CAJXYO010000016.1"/>
</dbReference>
<evidence type="ECO:0000313" key="3">
    <source>
        <dbReference type="Proteomes" id="UP000196102"/>
    </source>
</evidence>
<evidence type="ECO:0000256" key="1">
    <source>
        <dbReference type="SAM" id="SignalP"/>
    </source>
</evidence>
<feature type="signal peptide" evidence="1">
    <location>
        <begin position="1"/>
        <end position="21"/>
    </location>
</feature>
<organism evidence="2 3">
    <name type="scientific">Nonlabens dokdonensis</name>
    <dbReference type="NCBI Taxonomy" id="328515"/>
    <lineage>
        <taxon>Bacteria</taxon>
        <taxon>Pseudomonadati</taxon>
        <taxon>Bacteroidota</taxon>
        <taxon>Flavobacteriia</taxon>
        <taxon>Flavobacteriales</taxon>
        <taxon>Flavobacteriaceae</taxon>
        <taxon>Nonlabens</taxon>
    </lineage>
</organism>
<reference evidence="3" key="1">
    <citation type="journal article" date="2017" name="Proc. Natl. Acad. Sci. U.S.A.">
        <title>Simulation of Deepwater Horizon oil plume reveals substrate specialization within a complex community of hydrocarbon-degraders.</title>
        <authorList>
            <person name="Hu P."/>
            <person name="Dubinsky E.A."/>
            <person name="Probst A.J."/>
            <person name="Wang J."/>
            <person name="Sieber C.M.K."/>
            <person name="Tom L.M."/>
            <person name="Gardinali P."/>
            <person name="Banfield J.F."/>
            <person name="Atlas R.M."/>
            <person name="Andersen G.L."/>
        </authorList>
    </citation>
    <scope>NUCLEOTIDE SEQUENCE [LARGE SCALE GENOMIC DNA]</scope>
</reference>
<name>A0A1Z8B632_9FLAO</name>
<dbReference type="Pfam" id="PF13852">
    <property type="entry name" value="DUF4197"/>
    <property type="match status" value="1"/>
</dbReference>
<feature type="chain" id="PRO_5013232968" description="DUF4197 domain-containing protein" evidence="1">
    <location>
        <begin position="22"/>
        <end position="237"/>
    </location>
</feature>
<evidence type="ECO:0000313" key="2">
    <source>
        <dbReference type="EMBL" id="OUS18023.1"/>
    </source>
</evidence>
<accession>A0A1Z8B632</accession>
<keyword evidence="1" id="KW-0732">Signal</keyword>
<protein>
    <recommendedName>
        <fullName evidence="4">DUF4197 domain-containing protein</fullName>
    </recommendedName>
</protein>
<proteinExistence type="predicted"/>
<dbReference type="AlphaFoldDB" id="A0A1Z8B632"/>
<dbReference type="PROSITE" id="PS51257">
    <property type="entry name" value="PROKAR_LIPOPROTEIN"/>
    <property type="match status" value="1"/>
</dbReference>
<sequence>MRKIAIVLLTMLTLSSCGSLQEIVNNLPQGGGALSQIDIGNGLRQALDQGIDKEVSKLMGKDGFYKNELVKILLPQELQKVDDGLRKIGLSSVADEGLKLLNRAAEDATKEALPIFVDAVKDITFDDAKNILLGDQRAATTYLENRTQQALYAKFAPVIESNLSKVGATELWGSAINKYNTLPFTSSVNPDLTDYVTQQALEGVFKMISQEEIEIRNKVSARSTDLLQRVFALQDNR</sequence>
<dbReference type="InterPro" id="IPR025245">
    <property type="entry name" value="DUF4197"/>
</dbReference>
<comment type="caution">
    <text evidence="2">The sequence shown here is derived from an EMBL/GenBank/DDBJ whole genome shotgun (WGS) entry which is preliminary data.</text>
</comment>